<feature type="transmembrane region" description="Helical" evidence="1">
    <location>
        <begin position="42"/>
        <end position="63"/>
    </location>
</feature>
<comment type="caution">
    <text evidence="1">Lacks conserved residue(s) required for the propagation of feature annotation.</text>
</comment>
<protein>
    <recommendedName>
        <fullName evidence="1">Endoplasmic reticulum transmembrane protein</fullName>
    </recommendedName>
</protein>
<keyword evidence="1" id="KW-1133">Transmembrane helix</keyword>
<comment type="function">
    <text evidence="1">May play a role in anterograde transport of membrane proteins from the endoplasmic reticulum to the Golgi.</text>
</comment>
<evidence type="ECO:0000313" key="3">
    <source>
        <dbReference type="Proteomes" id="UP001152523"/>
    </source>
</evidence>
<proteinExistence type="inferred from homology"/>
<keyword evidence="1" id="KW-0812">Transmembrane</keyword>
<dbReference type="InterPro" id="IPR008417">
    <property type="entry name" value="BAP29/BAP31"/>
</dbReference>
<comment type="subcellular location">
    <subcellularLocation>
        <location evidence="1">Endoplasmic reticulum membrane</location>
        <topology evidence="1">Multi-pass membrane protein</topology>
    </subcellularLocation>
</comment>
<keyword evidence="1" id="KW-0256">Endoplasmic reticulum</keyword>
<accession>A0AAV0FUD1</accession>
<organism evidence="2 3">
    <name type="scientific">Cuscuta epithymum</name>
    <dbReference type="NCBI Taxonomy" id="186058"/>
    <lineage>
        <taxon>Eukaryota</taxon>
        <taxon>Viridiplantae</taxon>
        <taxon>Streptophyta</taxon>
        <taxon>Embryophyta</taxon>
        <taxon>Tracheophyta</taxon>
        <taxon>Spermatophyta</taxon>
        <taxon>Magnoliopsida</taxon>
        <taxon>eudicotyledons</taxon>
        <taxon>Gunneridae</taxon>
        <taxon>Pentapetalae</taxon>
        <taxon>asterids</taxon>
        <taxon>lamiids</taxon>
        <taxon>Solanales</taxon>
        <taxon>Convolvulaceae</taxon>
        <taxon>Cuscuteae</taxon>
        <taxon>Cuscuta</taxon>
        <taxon>Cuscuta subgen. Cuscuta</taxon>
    </lineage>
</organism>
<comment type="caution">
    <text evidence="2">The sequence shown here is derived from an EMBL/GenBank/DDBJ whole genome shotgun (WGS) entry which is preliminary data.</text>
</comment>
<keyword evidence="1" id="KW-0653">Protein transport</keyword>
<dbReference type="AlphaFoldDB" id="A0AAV0FUD1"/>
<gene>
    <name evidence="2" type="ORF">CEPIT_LOCUS37488</name>
</gene>
<dbReference type="Proteomes" id="UP001152523">
    <property type="component" value="Unassembled WGS sequence"/>
</dbReference>
<sequence>MIELFCGLVCLEAAVIIALLFKTPLRPPLVTALGLLKRGRGPLIAKTVFGTLFMMLLGIFYDISTLKTTNHILRAYYLLEASFLGFSLFLAMVVERIHYYLPRMDTAEEKLDYFSKKNINSSLPN</sequence>
<dbReference type="GO" id="GO:0005789">
    <property type="term" value="C:endoplasmic reticulum membrane"/>
    <property type="evidence" value="ECO:0007669"/>
    <property type="project" value="UniProtKB-SubCell"/>
</dbReference>
<keyword evidence="1" id="KW-0813">Transport</keyword>
<keyword evidence="1" id="KW-0931">ER-Golgi transport</keyword>
<dbReference type="GO" id="GO:0070973">
    <property type="term" value="P:protein localization to endoplasmic reticulum exit site"/>
    <property type="evidence" value="ECO:0007669"/>
    <property type="project" value="UniProtKB-UniRule"/>
</dbReference>
<reference evidence="2" key="1">
    <citation type="submission" date="2022-07" db="EMBL/GenBank/DDBJ databases">
        <authorList>
            <person name="Macas J."/>
            <person name="Novak P."/>
            <person name="Neumann P."/>
        </authorList>
    </citation>
    <scope>NUCLEOTIDE SEQUENCE</scope>
</reference>
<dbReference type="GO" id="GO:0006886">
    <property type="term" value="P:intracellular protein transport"/>
    <property type="evidence" value="ECO:0007669"/>
    <property type="project" value="UniProtKB-UniRule"/>
</dbReference>
<keyword evidence="3" id="KW-1185">Reference proteome</keyword>
<dbReference type="EMBL" id="CAMAPF010001015">
    <property type="protein sequence ID" value="CAH9139305.1"/>
    <property type="molecule type" value="Genomic_DNA"/>
</dbReference>
<keyword evidence="1" id="KW-0472">Membrane</keyword>
<feature type="transmembrane region" description="Helical" evidence="1">
    <location>
        <begin position="75"/>
        <end position="94"/>
    </location>
</feature>
<comment type="similarity">
    <text evidence="1">Belongs to the BCAP29/BCAP31 family.</text>
</comment>
<dbReference type="PANTHER" id="PTHR12701">
    <property type="entry name" value="BCR-ASSOCIATED PROTEIN, BAP"/>
    <property type="match status" value="1"/>
</dbReference>
<evidence type="ECO:0000256" key="1">
    <source>
        <dbReference type="RuleBase" id="RU367026"/>
    </source>
</evidence>
<dbReference type="GO" id="GO:0006888">
    <property type="term" value="P:endoplasmic reticulum to Golgi vesicle-mediated transport"/>
    <property type="evidence" value="ECO:0007669"/>
    <property type="project" value="UniProtKB-UniRule"/>
</dbReference>
<dbReference type="PANTHER" id="PTHR12701:SF36">
    <property type="entry name" value="ENDOPLASMIC RETICULUM TRANSMEMBRANE PROTEIN"/>
    <property type="match status" value="1"/>
</dbReference>
<evidence type="ECO:0000313" key="2">
    <source>
        <dbReference type="EMBL" id="CAH9139305.1"/>
    </source>
</evidence>
<name>A0AAV0FUD1_9ASTE</name>